<protein>
    <submittedName>
        <fullName evidence="1">Uncharacterized protein</fullName>
    </submittedName>
</protein>
<evidence type="ECO:0000313" key="1">
    <source>
        <dbReference type="EMBL" id="RUS30121.1"/>
    </source>
</evidence>
<sequence>MSRLSHPDHTAFTAFNILRLLQDCPRNTDGGRKEEPITFLGHIVDKYDTAGVDFHHKFAAELESIFEDAERQSNHDFLLEGFRALSCTIIELSWVITPPVISTTTSLANIHSILLQLLAAILTRSVTCLCQHPTRHALRFLSEIRFLLSEDMVVMLLYHGQRWLDASVGVPANKTEVENSDPIRFVSDLLSTIINALHLISVDMLSGLTSRTSDELNQHSEVPASAVEVAVRSTLGIVQDAVIRALDEFLLPAVMVGWPLNLLASLASIHQTHRVHDKVYALSLDGRKSDDMTALDQDVGQAAALFEVLLRLFKLPEINAKSYPFAPQESVKEAGYENEGESTRVRLARKLVSTGFIRLALSYKNNLQLQQQHRLYRPEYHLFPSPLEGQCGGASDRAIFTVFDDFIIRLAEVLGLFITHNEQKEGSILAGFGERTNESVDLVRRRGDVMPVDYAFACLPDSTACMSAFESDEFLRDDFKRAAVCVLYMELVMESLRYQLEIAPAFHIYGAHGMQWHL</sequence>
<gene>
    <name evidence="1" type="ORF">BC938DRAFT_479819</name>
</gene>
<dbReference type="Proteomes" id="UP000274822">
    <property type="component" value="Unassembled WGS sequence"/>
</dbReference>
<proteinExistence type="predicted"/>
<comment type="caution">
    <text evidence="1">The sequence shown here is derived from an EMBL/GenBank/DDBJ whole genome shotgun (WGS) entry which is preliminary data.</text>
</comment>
<dbReference type="AlphaFoldDB" id="A0A433QK13"/>
<evidence type="ECO:0000313" key="2">
    <source>
        <dbReference type="Proteomes" id="UP000274822"/>
    </source>
</evidence>
<accession>A0A433QK13</accession>
<organism evidence="1 2">
    <name type="scientific">Jimgerdemannia flammicorona</name>
    <dbReference type="NCBI Taxonomy" id="994334"/>
    <lineage>
        <taxon>Eukaryota</taxon>
        <taxon>Fungi</taxon>
        <taxon>Fungi incertae sedis</taxon>
        <taxon>Mucoromycota</taxon>
        <taxon>Mucoromycotina</taxon>
        <taxon>Endogonomycetes</taxon>
        <taxon>Endogonales</taxon>
        <taxon>Endogonaceae</taxon>
        <taxon>Jimgerdemannia</taxon>
    </lineage>
</organism>
<name>A0A433QK13_9FUNG</name>
<dbReference type="EMBL" id="RBNJ01004244">
    <property type="protein sequence ID" value="RUS30121.1"/>
    <property type="molecule type" value="Genomic_DNA"/>
</dbReference>
<reference evidence="1 2" key="1">
    <citation type="journal article" date="2018" name="New Phytol.">
        <title>Phylogenomics of Endogonaceae and evolution of mycorrhizas within Mucoromycota.</title>
        <authorList>
            <person name="Chang Y."/>
            <person name="Desiro A."/>
            <person name="Na H."/>
            <person name="Sandor L."/>
            <person name="Lipzen A."/>
            <person name="Clum A."/>
            <person name="Barry K."/>
            <person name="Grigoriev I.V."/>
            <person name="Martin F.M."/>
            <person name="Stajich J.E."/>
            <person name="Smith M.E."/>
            <person name="Bonito G."/>
            <person name="Spatafora J.W."/>
        </authorList>
    </citation>
    <scope>NUCLEOTIDE SEQUENCE [LARGE SCALE GENOMIC DNA]</scope>
    <source>
        <strain evidence="1 2">AD002</strain>
    </source>
</reference>
<keyword evidence="2" id="KW-1185">Reference proteome</keyword>